<evidence type="ECO:0000313" key="8">
    <source>
        <dbReference type="Proteomes" id="UP001519344"/>
    </source>
</evidence>
<dbReference type="Gene3D" id="3.40.50.2300">
    <property type="match status" value="1"/>
</dbReference>
<dbReference type="SMART" id="SM00448">
    <property type="entry name" value="REC"/>
    <property type="match status" value="1"/>
</dbReference>
<dbReference type="PANTHER" id="PTHR43280">
    <property type="entry name" value="ARAC-FAMILY TRANSCRIPTIONAL REGULATOR"/>
    <property type="match status" value="1"/>
</dbReference>
<feature type="modified residue" description="4-aspartylphosphate" evidence="4">
    <location>
        <position position="55"/>
    </location>
</feature>
<sequence>MYRLLVVDDMPIVADGLVGLLQDTTHLNLKLYKAYSGTKALDILRSEEIDIVLSDIRMPGMQGIDLLKEIRVSWPNCKVIFLTAYDDFEYVRSVISLGGFEYILKIEGDDKIVQTVEKAIYSLNEENVVKTLIHGADKQVTLTDITSQEAFVWELLSEAETSENDVIQVLSEMNLPVRADLPLQMVLGDVREWDSIMDQDKAGQLSVIQNIIEEYTSQCARLISMCSKDSQLLLLIQPYGCESDGNETVSFIRSALEPIRQTCRKLLDIRIDLALQSLPAGWCGLHQAFEDLRGALFHGTSVYSETTEMTAFAVTAIRQDTDETKAECGSDYFQLYKVRLLDNYLQNGNEADFFKLFHEWKAFLVADSTFRLHKLECLHALHAIFESNMVACKMTEELETALEQYNKIQLGEISSWEKLQQQYRQMASAIFEHKRTISSGNAQEWIDKVNAYIEAHLAEDLTLPKLAAQVSFNPSYFSRFYKQTTGISLSDYIADIRNTKAKELLKGNKLKIQDIAMKAGYQSSMAFIRFFKKQNRMTPQEFRRKMSSTERE</sequence>
<keyword evidence="4" id="KW-0597">Phosphoprotein</keyword>
<protein>
    <submittedName>
        <fullName evidence="7">Two-component system response regulator YesN</fullName>
    </submittedName>
</protein>
<dbReference type="SUPFAM" id="SSF46689">
    <property type="entry name" value="Homeodomain-like"/>
    <property type="match status" value="2"/>
</dbReference>
<dbReference type="RefSeq" id="WP_167061633.1">
    <property type="nucleotide sequence ID" value="NZ_JAAOZR010000024.1"/>
</dbReference>
<comment type="caution">
    <text evidence="7">The sequence shown here is derived from an EMBL/GenBank/DDBJ whole genome shotgun (WGS) entry which is preliminary data.</text>
</comment>
<evidence type="ECO:0000256" key="4">
    <source>
        <dbReference type="PROSITE-ProRule" id="PRU00169"/>
    </source>
</evidence>
<dbReference type="SUPFAM" id="SSF52172">
    <property type="entry name" value="CheY-like"/>
    <property type="match status" value="1"/>
</dbReference>
<name>A0ABS4HUJ7_9BACL</name>
<evidence type="ECO:0000313" key="7">
    <source>
        <dbReference type="EMBL" id="MBP1962290.1"/>
    </source>
</evidence>
<dbReference type="EMBL" id="JAGGKV010000003">
    <property type="protein sequence ID" value="MBP1962290.1"/>
    <property type="molecule type" value="Genomic_DNA"/>
</dbReference>
<keyword evidence="8" id="KW-1185">Reference proteome</keyword>
<dbReference type="Pfam" id="PF12833">
    <property type="entry name" value="HTH_18"/>
    <property type="match status" value="1"/>
</dbReference>
<evidence type="ECO:0000259" key="5">
    <source>
        <dbReference type="PROSITE" id="PS01124"/>
    </source>
</evidence>
<dbReference type="InterPro" id="IPR011006">
    <property type="entry name" value="CheY-like_superfamily"/>
</dbReference>
<keyword evidence="3" id="KW-0804">Transcription</keyword>
<feature type="domain" description="HTH araC/xylS-type" evidence="5">
    <location>
        <begin position="447"/>
        <end position="545"/>
    </location>
</feature>
<gene>
    <name evidence="7" type="ORF">J2Z65_001489</name>
</gene>
<dbReference type="SMART" id="SM00342">
    <property type="entry name" value="HTH_ARAC"/>
    <property type="match status" value="1"/>
</dbReference>
<dbReference type="InterPro" id="IPR009057">
    <property type="entry name" value="Homeodomain-like_sf"/>
</dbReference>
<proteinExistence type="predicted"/>
<dbReference type="InterPro" id="IPR018060">
    <property type="entry name" value="HTH_AraC"/>
</dbReference>
<keyword evidence="2" id="KW-0238">DNA-binding</keyword>
<dbReference type="InterPro" id="IPR001789">
    <property type="entry name" value="Sig_transdc_resp-reg_receiver"/>
</dbReference>
<accession>A0ABS4HUJ7</accession>
<dbReference type="CDD" id="cd17536">
    <property type="entry name" value="REC_YesN-like"/>
    <property type="match status" value="1"/>
</dbReference>
<dbReference type="Proteomes" id="UP001519344">
    <property type="component" value="Unassembled WGS sequence"/>
</dbReference>
<dbReference type="Pfam" id="PF00072">
    <property type="entry name" value="Response_reg"/>
    <property type="match status" value="1"/>
</dbReference>
<evidence type="ECO:0000256" key="1">
    <source>
        <dbReference type="ARBA" id="ARBA00023015"/>
    </source>
</evidence>
<evidence type="ECO:0000256" key="2">
    <source>
        <dbReference type="ARBA" id="ARBA00023125"/>
    </source>
</evidence>
<keyword evidence="1" id="KW-0805">Transcription regulation</keyword>
<evidence type="ECO:0000256" key="3">
    <source>
        <dbReference type="ARBA" id="ARBA00023163"/>
    </source>
</evidence>
<feature type="domain" description="Response regulatory" evidence="6">
    <location>
        <begin position="3"/>
        <end position="120"/>
    </location>
</feature>
<dbReference type="Gene3D" id="1.10.10.60">
    <property type="entry name" value="Homeodomain-like"/>
    <property type="match status" value="2"/>
</dbReference>
<organism evidence="7 8">
    <name type="scientific">Paenibacillus aceris</name>
    <dbReference type="NCBI Taxonomy" id="869555"/>
    <lineage>
        <taxon>Bacteria</taxon>
        <taxon>Bacillati</taxon>
        <taxon>Bacillota</taxon>
        <taxon>Bacilli</taxon>
        <taxon>Bacillales</taxon>
        <taxon>Paenibacillaceae</taxon>
        <taxon>Paenibacillus</taxon>
    </lineage>
</organism>
<evidence type="ECO:0000259" key="6">
    <source>
        <dbReference type="PROSITE" id="PS50110"/>
    </source>
</evidence>
<reference evidence="7 8" key="1">
    <citation type="submission" date="2021-03" db="EMBL/GenBank/DDBJ databases">
        <title>Genomic Encyclopedia of Type Strains, Phase IV (KMG-IV): sequencing the most valuable type-strain genomes for metagenomic binning, comparative biology and taxonomic classification.</title>
        <authorList>
            <person name="Goeker M."/>
        </authorList>
    </citation>
    <scope>NUCLEOTIDE SEQUENCE [LARGE SCALE GENOMIC DNA]</scope>
    <source>
        <strain evidence="7 8">DSM 24950</strain>
    </source>
</reference>
<dbReference type="PANTHER" id="PTHR43280:SF2">
    <property type="entry name" value="HTH-TYPE TRANSCRIPTIONAL REGULATOR EXSA"/>
    <property type="match status" value="1"/>
</dbReference>
<dbReference type="PROSITE" id="PS50110">
    <property type="entry name" value="RESPONSE_REGULATORY"/>
    <property type="match status" value="1"/>
</dbReference>
<dbReference type="PROSITE" id="PS01124">
    <property type="entry name" value="HTH_ARAC_FAMILY_2"/>
    <property type="match status" value="1"/>
</dbReference>